<dbReference type="FunFam" id="1.10.287.180:FF:000001">
    <property type="entry name" value="Transcription elongation factor GreA"/>
    <property type="match status" value="1"/>
</dbReference>
<comment type="similarity">
    <text evidence="1 8 9">Belongs to the GreA/GreB family.</text>
</comment>
<dbReference type="NCBIfam" id="NF001263">
    <property type="entry name" value="PRK00226.1-4"/>
    <property type="match status" value="1"/>
</dbReference>
<evidence type="ECO:0000259" key="10">
    <source>
        <dbReference type="Pfam" id="PF01272"/>
    </source>
</evidence>
<dbReference type="EMBL" id="JAPDOD010000058">
    <property type="protein sequence ID" value="MDA0166119.1"/>
    <property type="molecule type" value="Genomic_DNA"/>
</dbReference>
<dbReference type="InterPro" id="IPR036953">
    <property type="entry name" value="GreA/GreB_C_sf"/>
</dbReference>
<keyword evidence="8" id="KW-0175">Coiled coil</keyword>
<feature type="domain" description="Transcription elongation factor GreA/GreB C-terminal" evidence="10">
    <location>
        <begin position="84"/>
        <end position="158"/>
    </location>
</feature>
<evidence type="ECO:0000256" key="5">
    <source>
        <dbReference type="ARBA" id="ARBA00023163"/>
    </source>
</evidence>
<comment type="function">
    <text evidence="6 8 9">Necessary for efficient RNA polymerase transcription elongation past template-encoded arresting sites. The arresting sites in DNA have the property of trapping a certain fraction of elongating RNA polymerases that pass through, resulting in locked ternary complexes. Cleavage of the nascent transcript by cleavage factors such as GreA or GreB allows the resumption of elongation from the new 3'terminus. GreA releases sequences of 2 to 3 nucleotides.</text>
</comment>
<feature type="domain" description="Transcription elongation factor GreA/GreB N-terminal" evidence="11">
    <location>
        <begin position="8"/>
        <end position="78"/>
    </location>
</feature>
<sequence>MSGLSDSVVMTAEGMKALQAELEQLETVARREIADRIKTAREWGDLKENSEYHDAKNDQAHLETKILRLREQLLAAEVREVETQSDVVGFGSCVEVEDSKSGKHVTYTIVSAHEADPTQGSLSIDSPMGKALVGSKVGGVAKFDTPRGPRELKVLKITT</sequence>
<dbReference type="InterPro" id="IPR022691">
    <property type="entry name" value="Tscrpt_elong_fac_GreA/B_N"/>
</dbReference>
<organism evidence="12 13">
    <name type="scientific">Solirubrobacter ginsenosidimutans</name>
    <dbReference type="NCBI Taxonomy" id="490573"/>
    <lineage>
        <taxon>Bacteria</taxon>
        <taxon>Bacillati</taxon>
        <taxon>Actinomycetota</taxon>
        <taxon>Thermoleophilia</taxon>
        <taxon>Solirubrobacterales</taxon>
        <taxon>Solirubrobacteraceae</taxon>
        <taxon>Solirubrobacter</taxon>
    </lineage>
</organism>
<dbReference type="AlphaFoldDB" id="A0A9X3N0D9"/>
<evidence type="ECO:0000256" key="9">
    <source>
        <dbReference type="RuleBase" id="RU000556"/>
    </source>
</evidence>
<keyword evidence="3 8" id="KW-0805">Transcription regulation</keyword>
<evidence type="ECO:0000256" key="4">
    <source>
        <dbReference type="ARBA" id="ARBA00023125"/>
    </source>
</evidence>
<dbReference type="InterPro" id="IPR028624">
    <property type="entry name" value="Tscrpt_elong_fac_GreA/B"/>
</dbReference>
<evidence type="ECO:0000256" key="1">
    <source>
        <dbReference type="ARBA" id="ARBA00008213"/>
    </source>
</evidence>
<keyword evidence="4 8" id="KW-0238">DNA-binding</keyword>
<dbReference type="Gene3D" id="3.10.50.30">
    <property type="entry name" value="Transcription elongation factor, GreA/GreB, C-terminal domain"/>
    <property type="match status" value="1"/>
</dbReference>
<protein>
    <recommendedName>
        <fullName evidence="2 8">Transcription elongation factor GreA</fullName>
    </recommendedName>
    <alternativeName>
        <fullName evidence="7 8">Transcript cleavage factor GreA</fullName>
    </alternativeName>
</protein>
<dbReference type="HAMAP" id="MF_00105">
    <property type="entry name" value="GreA_GreB"/>
    <property type="match status" value="1"/>
</dbReference>
<dbReference type="GO" id="GO:0003746">
    <property type="term" value="F:translation elongation factor activity"/>
    <property type="evidence" value="ECO:0007669"/>
    <property type="project" value="UniProtKB-KW"/>
</dbReference>
<dbReference type="PROSITE" id="PS00829">
    <property type="entry name" value="GREAB_1"/>
    <property type="match status" value="1"/>
</dbReference>
<comment type="caution">
    <text evidence="12">The sequence shown here is derived from an EMBL/GenBank/DDBJ whole genome shotgun (WGS) entry which is preliminary data.</text>
</comment>
<evidence type="ECO:0000256" key="6">
    <source>
        <dbReference type="ARBA" id="ARBA00024916"/>
    </source>
</evidence>
<proteinExistence type="inferred from homology"/>
<keyword evidence="12" id="KW-0648">Protein biosynthesis</keyword>
<dbReference type="PANTHER" id="PTHR30437">
    <property type="entry name" value="TRANSCRIPTION ELONGATION FACTOR GREA"/>
    <property type="match status" value="1"/>
</dbReference>
<dbReference type="PANTHER" id="PTHR30437:SF4">
    <property type="entry name" value="TRANSCRIPTION ELONGATION FACTOR GREA"/>
    <property type="match status" value="1"/>
</dbReference>
<evidence type="ECO:0000256" key="3">
    <source>
        <dbReference type="ARBA" id="ARBA00023015"/>
    </source>
</evidence>
<keyword evidence="5 8" id="KW-0804">Transcription</keyword>
<evidence type="ECO:0000313" key="12">
    <source>
        <dbReference type="EMBL" id="MDA0166119.1"/>
    </source>
</evidence>
<dbReference type="InterPro" id="IPR001437">
    <property type="entry name" value="Tscrpt_elong_fac_GreA/B_C"/>
</dbReference>
<dbReference type="InterPro" id="IPR006359">
    <property type="entry name" value="Tscrpt_elong_fac_GreA"/>
</dbReference>
<dbReference type="SUPFAM" id="SSF54534">
    <property type="entry name" value="FKBP-like"/>
    <property type="match status" value="1"/>
</dbReference>
<dbReference type="InterPro" id="IPR018151">
    <property type="entry name" value="TF_GreA/GreB_CS"/>
</dbReference>
<dbReference type="SUPFAM" id="SSF46557">
    <property type="entry name" value="GreA transcript cleavage protein, N-terminal domain"/>
    <property type="match status" value="1"/>
</dbReference>
<dbReference type="FunFam" id="3.10.50.30:FF:000001">
    <property type="entry name" value="Transcription elongation factor GreA"/>
    <property type="match status" value="1"/>
</dbReference>
<dbReference type="GO" id="GO:0070063">
    <property type="term" value="F:RNA polymerase binding"/>
    <property type="evidence" value="ECO:0007669"/>
    <property type="project" value="InterPro"/>
</dbReference>
<accession>A0A9X3N0D9</accession>
<name>A0A9X3N0D9_9ACTN</name>
<dbReference type="Gene3D" id="1.10.287.180">
    <property type="entry name" value="Transcription elongation factor, GreA/GreB, N-terminal domain"/>
    <property type="match status" value="1"/>
</dbReference>
<evidence type="ECO:0000256" key="7">
    <source>
        <dbReference type="ARBA" id="ARBA00030776"/>
    </source>
</evidence>
<dbReference type="Pfam" id="PF03449">
    <property type="entry name" value="GreA_GreB_N"/>
    <property type="match status" value="1"/>
</dbReference>
<feature type="coiled-coil region" evidence="8">
    <location>
        <begin position="15"/>
        <end position="72"/>
    </location>
</feature>
<dbReference type="InterPro" id="IPR023459">
    <property type="entry name" value="Tscrpt_elong_fac_GreA/B_fam"/>
</dbReference>
<keyword evidence="12" id="KW-0251">Elongation factor</keyword>
<evidence type="ECO:0000259" key="11">
    <source>
        <dbReference type="Pfam" id="PF03449"/>
    </source>
</evidence>
<dbReference type="PIRSF" id="PIRSF006092">
    <property type="entry name" value="GreA_GreB"/>
    <property type="match status" value="1"/>
</dbReference>
<keyword evidence="13" id="KW-1185">Reference proteome</keyword>
<dbReference type="NCBIfam" id="TIGR01462">
    <property type="entry name" value="greA"/>
    <property type="match status" value="1"/>
</dbReference>
<dbReference type="GO" id="GO:0003677">
    <property type="term" value="F:DNA binding"/>
    <property type="evidence" value="ECO:0007669"/>
    <property type="project" value="UniProtKB-UniRule"/>
</dbReference>
<gene>
    <name evidence="8 12" type="primary">greA</name>
    <name evidence="12" type="ORF">OM076_37995</name>
</gene>
<dbReference type="Pfam" id="PF01272">
    <property type="entry name" value="GreA_GreB"/>
    <property type="match status" value="1"/>
</dbReference>
<dbReference type="Proteomes" id="UP001149140">
    <property type="component" value="Unassembled WGS sequence"/>
</dbReference>
<evidence type="ECO:0000313" key="13">
    <source>
        <dbReference type="Proteomes" id="UP001149140"/>
    </source>
</evidence>
<evidence type="ECO:0000256" key="8">
    <source>
        <dbReference type="HAMAP-Rule" id="MF_00105"/>
    </source>
</evidence>
<reference evidence="12" key="1">
    <citation type="submission" date="2022-10" db="EMBL/GenBank/DDBJ databases">
        <title>The WGS of Solirubrobacter ginsenosidimutans DSM 21036.</title>
        <authorList>
            <person name="Jiang Z."/>
        </authorList>
    </citation>
    <scope>NUCLEOTIDE SEQUENCE</scope>
    <source>
        <strain evidence="12">DSM 21036</strain>
    </source>
</reference>
<dbReference type="InterPro" id="IPR036805">
    <property type="entry name" value="Tscrpt_elong_fac_GreA/B_N_sf"/>
</dbReference>
<dbReference type="GO" id="GO:0032784">
    <property type="term" value="P:regulation of DNA-templated transcription elongation"/>
    <property type="evidence" value="ECO:0007669"/>
    <property type="project" value="UniProtKB-UniRule"/>
</dbReference>
<evidence type="ECO:0000256" key="2">
    <source>
        <dbReference type="ARBA" id="ARBA00013729"/>
    </source>
</evidence>
<dbReference type="GO" id="GO:0006354">
    <property type="term" value="P:DNA-templated transcription elongation"/>
    <property type="evidence" value="ECO:0007669"/>
    <property type="project" value="TreeGrafter"/>
</dbReference>